<dbReference type="EMBL" id="FOZC01000002">
    <property type="protein sequence ID" value="SFR67345.1"/>
    <property type="molecule type" value="Genomic_DNA"/>
</dbReference>
<keyword evidence="1" id="KW-0812">Transmembrane</keyword>
<dbReference type="SUPFAM" id="SSF54106">
    <property type="entry name" value="LysM domain"/>
    <property type="match status" value="1"/>
</dbReference>
<evidence type="ECO:0000256" key="1">
    <source>
        <dbReference type="SAM" id="Phobius"/>
    </source>
</evidence>
<accession>A0A1I6IKT6</accession>
<evidence type="ECO:0000313" key="4">
    <source>
        <dbReference type="Proteomes" id="UP000214760"/>
    </source>
</evidence>
<gene>
    <name evidence="3" type="ORF">SAMN02910262_00492</name>
</gene>
<dbReference type="Pfam" id="PF01476">
    <property type="entry name" value="LysM"/>
    <property type="match status" value="1"/>
</dbReference>
<dbReference type="InterPro" id="IPR018392">
    <property type="entry name" value="LysM"/>
</dbReference>
<organism evidence="3 4">
    <name type="scientific">[Clostridium] aminophilum</name>
    <dbReference type="NCBI Taxonomy" id="1526"/>
    <lineage>
        <taxon>Bacteria</taxon>
        <taxon>Bacillati</taxon>
        <taxon>Bacillota</taxon>
        <taxon>Clostridia</taxon>
        <taxon>Lachnospirales</taxon>
        <taxon>Lachnospiraceae</taxon>
    </lineage>
</organism>
<protein>
    <recommendedName>
        <fullName evidence="2">LysM domain-containing protein</fullName>
    </recommendedName>
</protein>
<keyword evidence="1" id="KW-1133">Transmembrane helix</keyword>
<feature type="transmembrane region" description="Helical" evidence="1">
    <location>
        <begin position="90"/>
        <end position="109"/>
    </location>
</feature>
<sequence>MFEKSIDKHLFENYNDAMRNKCSRELFGMICSRMEERQNRGQVMEASVLLTTDRDLDREEVKDSKFRHYIRRNIRIRKTSRIRRQKRRRVQFFALMILTAVASFVIGIGRLETEAYHNTSDLKKYYTSVQLQDGDTLWSLARKYNVNTNISHHDYIDEIRRMNQMEGTTVHRGHFLTVFYYK</sequence>
<keyword evidence="1" id="KW-0472">Membrane</keyword>
<dbReference type="AlphaFoldDB" id="A0A1I6IKT6"/>
<evidence type="ECO:0000259" key="2">
    <source>
        <dbReference type="Pfam" id="PF01476"/>
    </source>
</evidence>
<evidence type="ECO:0000313" key="3">
    <source>
        <dbReference type="EMBL" id="SFR67345.1"/>
    </source>
</evidence>
<name>A0A1I6IKT6_9FIRM</name>
<feature type="domain" description="LysM" evidence="2">
    <location>
        <begin position="132"/>
        <end position="164"/>
    </location>
</feature>
<reference evidence="3 4" key="1">
    <citation type="submission" date="2016-10" db="EMBL/GenBank/DDBJ databases">
        <authorList>
            <person name="de Groot N.N."/>
        </authorList>
    </citation>
    <scope>NUCLEOTIDE SEQUENCE [LARGE SCALE GENOMIC DNA]</scope>
    <source>
        <strain evidence="3 4">F</strain>
    </source>
</reference>
<dbReference type="Proteomes" id="UP000214760">
    <property type="component" value="Unassembled WGS sequence"/>
</dbReference>
<dbReference type="Gene3D" id="3.10.350.10">
    <property type="entry name" value="LysM domain"/>
    <property type="match status" value="1"/>
</dbReference>
<dbReference type="InterPro" id="IPR036779">
    <property type="entry name" value="LysM_dom_sf"/>
</dbReference>
<proteinExistence type="predicted"/>
<dbReference type="CDD" id="cd00118">
    <property type="entry name" value="LysM"/>
    <property type="match status" value="1"/>
</dbReference>